<reference evidence="8" key="1">
    <citation type="submission" date="2017-02" db="EMBL/GenBank/DDBJ databases">
        <authorList>
            <person name="Varghese N."/>
            <person name="Submissions S."/>
        </authorList>
    </citation>
    <scope>NUCLEOTIDE SEQUENCE [LARGE SCALE GENOMIC DNA]</scope>
    <source>
        <strain evidence="8">ATCC BAA-73</strain>
    </source>
</reference>
<dbReference type="Pfam" id="PF01938">
    <property type="entry name" value="TRAM"/>
    <property type="match status" value="1"/>
</dbReference>
<dbReference type="PROSITE" id="PS01230">
    <property type="entry name" value="TRMA_1"/>
    <property type="match status" value="1"/>
</dbReference>
<dbReference type="InterPro" id="IPR002792">
    <property type="entry name" value="TRAM_dom"/>
</dbReference>
<dbReference type="CDD" id="cd02440">
    <property type="entry name" value="AdoMet_MTases"/>
    <property type="match status" value="1"/>
</dbReference>
<dbReference type="Proteomes" id="UP000190625">
    <property type="component" value="Unassembled WGS sequence"/>
</dbReference>
<name>A0A1T4JS40_9FIRM</name>
<evidence type="ECO:0000256" key="3">
    <source>
        <dbReference type="ARBA" id="ARBA00022691"/>
    </source>
</evidence>
<accession>A0A1T4JS40</accession>
<comment type="similarity">
    <text evidence="4">Belongs to the class I-like SAM-binding methyltransferase superfamily. RNA M5U methyltransferase family.</text>
</comment>
<feature type="active site" description="Nucleophile" evidence="4">
    <location>
        <position position="413"/>
    </location>
</feature>
<dbReference type="InterPro" id="IPR030390">
    <property type="entry name" value="MeTrfase_TrmA_AS"/>
</dbReference>
<dbReference type="NCBIfam" id="TIGR00479">
    <property type="entry name" value="rumA"/>
    <property type="match status" value="1"/>
</dbReference>
<dbReference type="PANTHER" id="PTHR11061">
    <property type="entry name" value="RNA M5U METHYLTRANSFERASE"/>
    <property type="match status" value="1"/>
</dbReference>
<dbReference type="Pfam" id="PF05958">
    <property type="entry name" value="tRNA_U5-meth_tr"/>
    <property type="match status" value="1"/>
</dbReference>
<evidence type="ECO:0000256" key="5">
    <source>
        <dbReference type="PROSITE-ProRule" id="PRU10015"/>
    </source>
</evidence>
<evidence type="ECO:0000256" key="1">
    <source>
        <dbReference type="ARBA" id="ARBA00022603"/>
    </source>
</evidence>
<dbReference type="STRING" id="142842.SAMN02745118_00370"/>
<dbReference type="Gene3D" id="2.40.50.1070">
    <property type="match status" value="1"/>
</dbReference>
<dbReference type="FunFam" id="2.40.50.1070:FF:000003">
    <property type="entry name" value="23S rRNA (Uracil-5-)-methyltransferase RumA"/>
    <property type="match status" value="1"/>
</dbReference>
<evidence type="ECO:0000313" key="8">
    <source>
        <dbReference type="Proteomes" id="UP000190625"/>
    </source>
</evidence>
<dbReference type="PROSITE" id="PS01231">
    <property type="entry name" value="TRMA_2"/>
    <property type="match status" value="1"/>
</dbReference>
<gene>
    <name evidence="7" type="ORF">SAMN02745118_00370</name>
</gene>
<evidence type="ECO:0000256" key="4">
    <source>
        <dbReference type="PROSITE-ProRule" id="PRU01024"/>
    </source>
</evidence>
<protein>
    <submittedName>
        <fullName evidence="7">23S rRNA m(5)U-1939 methyltransferase</fullName>
    </submittedName>
</protein>
<organism evidence="7 8">
    <name type="scientific">Selenihalanaerobacter shriftii</name>
    <dbReference type="NCBI Taxonomy" id="142842"/>
    <lineage>
        <taxon>Bacteria</taxon>
        <taxon>Bacillati</taxon>
        <taxon>Bacillota</taxon>
        <taxon>Clostridia</taxon>
        <taxon>Halanaerobiales</taxon>
        <taxon>Halobacteroidaceae</taxon>
        <taxon>Selenihalanaerobacter</taxon>
    </lineage>
</organism>
<dbReference type="OrthoDB" id="9804590at2"/>
<keyword evidence="3 4" id="KW-0949">S-adenosyl-L-methionine</keyword>
<dbReference type="FunFam" id="3.40.50.150:FF:000009">
    <property type="entry name" value="23S rRNA (Uracil(1939)-C(5))-methyltransferase RlmD"/>
    <property type="match status" value="1"/>
</dbReference>
<dbReference type="Gene3D" id="2.40.50.140">
    <property type="entry name" value="Nucleic acid-binding proteins"/>
    <property type="match status" value="1"/>
</dbReference>
<evidence type="ECO:0000313" key="7">
    <source>
        <dbReference type="EMBL" id="SJZ33020.1"/>
    </source>
</evidence>
<feature type="active site" evidence="5">
    <location>
        <position position="413"/>
    </location>
</feature>
<dbReference type="GO" id="GO:0070475">
    <property type="term" value="P:rRNA base methylation"/>
    <property type="evidence" value="ECO:0007669"/>
    <property type="project" value="TreeGrafter"/>
</dbReference>
<keyword evidence="2 4" id="KW-0808">Transferase</keyword>
<dbReference type="PROSITE" id="PS51687">
    <property type="entry name" value="SAM_MT_RNA_M5U"/>
    <property type="match status" value="1"/>
</dbReference>
<feature type="binding site" evidence="4">
    <location>
        <position position="317"/>
    </location>
    <ligand>
        <name>S-adenosyl-L-methionine</name>
        <dbReference type="ChEBI" id="CHEBI:59789"/>
    </ligand>
</feature>
<dbReference type="InterPro" id="IPR012340">
    <property type="entry name" value="NA-bd_OB-fold"/>
</dbReference>
<feature type="binding site" evidence="4">
    <location>
        <position position="386"/>
    </location>
    <ligand>
        <name>S-adenosyl-L-methionine</name>
        <dbReference type="ChEBI" id="CHEBI:59789"/>
    </ligand>
</feature>
<dbReference type="RefSeq" id="WP_078808893.1">
    <property type="nucleotide sequence ID" value="NZ_FUWM01000004.1"/>
</dbReference>
<sequence length="457" mass="51487">MSKSKPVKIGEQVIIELENLAYGGDVVGRKDGFAIFISEGVPGEKVKIEITKVKKNYARAKIIEIIEPADERITGKCEVSSACGGCQLQHINYPAQLEYKQEIVRDAVERIGHLQEVQIKPVIGMENPYFYRNKAQFPLGLKDEEVITGFYAAGSHQIIDMSECLIQHQLINRIIKKSIELIEDYEITIYNEKTNKGLLRHLVVRVGVCTNQAMLVFVTNGDRLPYEQEISQKLMSEISELISIQQNINQQKTNVILGDKTCLLAGKNKIIDYIGNIRYKISAESFFQVNTLQAKRLYDQVLKYADLTEEERVVDAYCGIGSISLYLAQDAKEVYGIEVVSQAIKDAKENAKLNQIDNCNFEVGKVREVLPKLRAEGLAPEVVVVDPPRKGCHQEVLEAFLELAPEKIIYVSCNPSSLARDLKFLTADDYKVEVIQPVDMFPQTYHIESVAKIVKNS</sequence>
<dbReference type="AlphaFoldDB" id="A0A1T4JS40"/>
<feature type="binding site" evidence="4">
    <location>
        <position position="338"/>
    </location>
    <ligand>
        <name>S-adenosyl-L-methionine</name>
        <dbReference type="ChEBI" id="CHEBI:59789"/>
    </ligand>
</feature>
<dbReference type="InterPro" id="IPR030391">
    <property type="entry name" value="MeTrfase_TrmA_CS"/>
</dbReference>
<keyword evidence="8" id="KW-1185">Reference proteome</keyword>
<dbReference type="SUPFAM" id="SSF53335">
    <property type="entry name" value="S-adenosyl-L-methionine-dependent methyltransferases"/>
    <property type="match status" value="1"/>
</dbReference>
<dbReference type="EMBL" id="FUWM01000004">
    <property type="protein sequence ID" value="SJZ33020.1"/>
    <property type="molecule type" value="Genomic_DNA"/>
</dbReference>
<evidence type="ECO:0000256" key="2">
    <source>
        <dbReference type="ARBA" id="ARBA00022679"/>
    </source>
</evidence>
<dbReference type="GO" id="GO:0070041">
    <property type="term" value="F:rRNA (uridine-C5-)-methyltransferase activity"/>
    <property type="evidence" value="ECO:0007669"/>
    <property type="project" value="TreeGrafter"/>
</dbReference>
<dbReference type="PROSITE" id="PS50926">
    <property type="entry name" value="TRAM"/>
    <property type="match status" value="1"/>
</dbReference>
<dbReference type="InterPro" id="IPR029063">
    <property type="entry name" value="SAM-dependent_MTases_sf"/>
</dbReference>
<dbReference type="InterPro" id="IPR010280">
    <property type="entry name" value="U5_MeTrfase_fam"/>
</dbReference>
<proteinExistence type="inferred from homology"/>
<dbReference type="SUPFAM" id="SSF50249">
    <property type="entry name" value="Nucleic acid-binding proteins"/>
    <property type="match status" value="1"/>
</dbReference>
<feature type="binding site" evidence="4">
    <location>
        <position position="288"/>
    </location>
    <ligand>
        <name>S-adenosyl-L-methionine</name>
        <dbReference type="ChEBI" id="CHEBI:59789"/>
    </ligand>
</feature>
<evidence type="ECO:0000259" key="6">
    <source>
        <dbReference type="PROSITE" id="PS50926"/>
    </source>
</evidence>
<dbReference type="PANTHER" id="PTHR11061:SF30">
    <property type="entry name" value="TRNA (URACIL(54)-C(5))-METHYLTRANSFERASE"/>
    <property type="match status" value="1"/>
</dbReference>
<feature type="domain" description="TRAM" evidence="6">
    <location>
        <begin position="6"/>
        <end position="64"/>
    </location>
</feature>
<dbReference type="Gene3D" id="3.40.50.150">
    <property type="entry name" value="Vaccinia Virus protein VP39"/>
    <property type="match status" value="1"/>
</dbReference>
<keyword evidence="1 4" id="KW-0489">Methyltransferase</keyword>